<name>A0A9D1DQN2_9FIRM</name>
<comment type="caution">
    <text evidence="1">The sequence shown here is derived from an EMBL/GenBank/DDBJ whole genome shotgun (WGS) entry which is preliminary data.</text>
</comment>
<protein>
    <submittedName>
        <fullName evidence="1">Uncharacterized protein</fullName>
    </submittedName>
</protein>
<reference evidence="1" key="1">
    <citation type="submission" date="2020-10" db="EMBL/GenBank/DDBJ databases">
        <authorList>
            <person name="Gilroy R."/>
        </authorList>
    </citation>
    <scope>NUCLEOTIDE SEQUENCE</scope>
    <source>
        <strain evidence="1">ChiSjej1B19-7085</strain>
    </source>
</reference>
<reference evidence="1" key="2">
    <citation type="journal article" date="2021" name="PeerJ">
        <title>Extensive microbial diversity within the chicken gut microbiome revealed by metagenomics and culture.</title>
        <authorList>
            <person name="Gilroy R."/>
            <person name="Ravi A."/>
            <person name="Getino M."/>
            <person name="Pursley I."/>
            <person name="Horton D.L."/>
            <person name="Alikhan N.F."/>
            <person name="Baker D."/>
            <person name="Gharbi K."/>
            <person name="Hall N."/>
            <person name="Watson M."/>
            <person name="Adriaenssens E.M."/>
            <person name="Foster-Nyarko E."/>
            <person name="Jarju S."/>
            <person name="Secka A."/>
            <person name="Antonio M."/>
            <person name="Oren A."/>
            <person name="Chaudhuri R.R."/>
            <person name="La Ragione R."/>
            <person name="Hildebrand F."/>
            <person name="Pallen M.J."/>
        </authorList>
    </citation>
    <scope>NUCLEOTIDE SEQUENCE</scope>
    <source>
        <strain evidence="1">ChiSjej1B19-7085</strain>
    </source>
</reference>
<dbReference type="Proteomes" id="UP000886785">
    <property type="component" value="Unassembled WGS sequence"/>
</dbReference>
<evidence type="ECO:0000313" key="2">
    <source>
        <dbReference type="Proteomes" id="UP000886785"/>
    </source>
</evidence>
<dbReference type="EMBL" id="DVHF01000064">
    <property type="protein sequence ID" value="HIR57109.1"/>
    <property type="molecule type" value="Genomic_DNA"/>
</dbReference>
<organism evidence="1 2">
    <name type="scientific">Candidatus Gallacutalibacter pullicola</name>
    <dbReference type="NCBI Taxonomy" id="2840830"/>
    <lineage>
        <taxon>Bacteria</taxon>
        <taxon>Bacillati</taxon>
        <taxon>Bacillota</taxon>
        <taxon>Clostridia</taxon>
        <taxon>Eubacteriales</taxon>
        <taxon>Candidatus Gallacutalibacter</taxon>
    </lineage>
</organism>
<sequence length="60" mass="6506">MTYGFYGLCGDYVEGIQHDGCVRFDCPRKCMGIQVDEDDNMAGLCASLCGSCEDGGKHYA</sequence>
<gene>
    <name evidence="1" type="ORF">IAA54_05520</name>
</gene>
<dbReference type="AlphaFoldDB" id="A0A9D1DQN2"/>
<accession>A0A9D1DQN2</accession>
<evidence type="ECO:0000313" key="1">
    <source>
        <dbReference type="EMBL" id="HIR57109.1"/>
    </source>
</evidence>
<proteinExistence type="predicted"/>